<keyword evidence="2" id="KW-0812">Transmembrane</keyword>
<keyword evidence="4" id="KW-1185">Reference proteome</keyword>
<proteinExistence type="predicted"/>
<comment type="caution">
    <text evidence="3">The sequence shown here is derived from an EMBL/GenBank/DDBJ whole genome shotgun (WGS) entry which is preliminary data.</text>
</comment>
<dbReference type="Proteomes" id="UP000541558">
    <property type="component" value="Unassembled WGS sequence"/>
</dbReference>
<feature type="region of interest" description="Disordered" evidence="1">
    <location>
        <begin position="236"/>
        <end position="259"/>
    </location>
</feature>
<evidence type="ECO:0000313" key="3">
    <source>
        <dbReference type="EMBL" id="KAF5324454.1"/>
    </source>
</evidence>
<dbReference type="AlphaFoldDB" id="A0A8H5BJ96"/>
<evidence type="ECO:0000256" key="2">
    <source>
        <dbReference type="SAM" id="Phobius"/>
    </source>
</evidence>
<organism evidence="3 4">
    <name type="scientific">Ephemerocybe angulata</name>
    <dbReference type="NCBI Taxonomy" id="980116"/>
    <lineage>
        <taxon>Eukaryota</taxon>
        <taxon>Fungi</taxon>
        <taxon>Dikarya</taxon>
        <taxon>Basidiomycota</taxon>
        <taxon>Agaricomycotina</taxon>
        <taxon>Agaricomycetes</taxon>
        <taxon>Agaricomycetidae</taxon>
        <taxon>Agaricales</taxon>
        <taxon>Agaricineae</taxon>
        <taxon>Psathyrellaceae</taxon>
        <taxon>Ephemerocybe</taxon>
    </lineage>
</organism>
<feature type="region of interest" description="Disordered" evidence="1">
    <location>
        <begin position="298"/>
        <end position="317"/>
    </location>
</feature>
<dbReference type="EMBL" id="JAACJK010000164">
    <property type="protein sequence ID" value="KAF5324454.1"/>
    <property type="molecule type" value="Genomic_DNA"/>
</dbReference>
<feature type="compositionally biased region" description="Polar residues" evidence="1">
    <location>
        <begin position="243"/>
        <end position="255"/>
    </location>
</feature>
<reference evidence="3 4" key="1">
    <citation type="journal article" date="2020" name="ISME J.">
        <title>Uncovering the hidden diversity of litter-decomposition mechanisms in mushroom-forming fungi.</title>
        <authorList>
            <person name="Floudas D."/>
            <person name="Bentzer J."/>
            <person name="Ahren D."/>
            <person name="Johansson T."/>
            <person name="Persson P."/>
            <person name="Tunlid A."/>
        </authorList>
    </citation>
    <scope>NUCLEOTIDE SEQUENCE [LARGE SCALE GENOMIC DNA]</scope>
    <source>
        <strain evidence="3 4">CBS 175.51</strain>
    </source>
</reference>
<feature type="transmembrane region" description="Helical" evidence="2">
    <location>
        <begin position="135"/>
        <end position="159"/>
    </location>
</feature>
<evidence type="ECO:0000256" key="1">
    <source>
        <dbReference type="SAM" id="MobiDB-lite"/>
    </source>
</evidence>
<name>A0A8H5BJ96_9AGAR</name>
<sequence>MMTTMWGTKWSVAKALFFLSRYLAFLDVPFAVYFHTTSGLTGKTCHVMFVSVTSSILVGIALAEAILFLRVWAISGRDRILSIYLIFHFTAVHLVQAVLFGLFIGSLEFGPSSSPLPGIIGCFPLPPKSKTLNTLLSALFGLIVANELSILFITFVIGLRKFRDFRNPLIRASRSLVFHVSLSLRPHPYILLAISTTNVVVDLVGPPEYRFLGLVVLQRVMHSILSTRMILHLRGAANDGTKPPTSNVQTGNSGEASRPLSAFLGRQSPMAVSTDLKRTVKRTASAFPGTLLEDIELSEQPSRLRKTSPEEPLCVPL</sequence>
<feature type="transmembrane region" description="Helical" evidence="2">
    <location>
        <begin position="81"/>
        <end position="104"/>
    </location>
</feature>
<protein>
    <submittedName>
        <fullName evidence="3">Uncharacterized protein</fullName>
    </submittedName>
</protein>
<keyword evidence="2" id="KW-0472">Membrane</keyword>
<keyword evidence="2" id="KW-1133">Transmembrane helix</keyword>
<gene>
    <name evidence="3" type="ORF">D9611_004128</name>
</gene>
<evidence type="ECO:0000313" key="4">
    <source>
        <dbReference type="Proteomes" id="UP000541558"/>
    </source>
</evidence>
<dbReference type="OrthoDB" id="2958007at2759"/>
<accession>A0A8H5BJ96</accession>
<feature type="transmembrane region" description="Helical" evidence="2">
    <location>
        <begin position="47"/>
        <end position="69"/>
    </location>
</feature>